<keyword evidence="6" id="KW-0472">Membrane</keyword>
<dbReference type="InterPro" id="IPR039426">
    <property type="entry name" value="TonB-dep_rcpt-like"/>
</dbReference>
<sequence>MNKHISYRKSLLIIALSTFGIVTGQTKRDSLSTKVVDVVRSYTASIADAYKKREDANLKADSLSIAKRQINYSIYSVPVASTFVPEKGKASAMRTNIKRERYLDSYIGGAFGNANTLYGDASITLPVNNESNLAFIAEHLSSNGDIKGVIPDNNYAKTTAQLRYDFLNSDYNFGIAADFGRRSNNWYGIQKGFYASEEQLKALTGLKQTYIDYGVNAYIKLANPYFKGLDFEFSGLSDAFDTSEINVKTSPSFELPISSEEQKIHFGVLLDYYNSKFNRATALTPSAIENKWLIFGANPSYNLTMDNLDLKVGLAIAYLGGNQTNESRFKAYPDVEISYKLLEGNTIFHGGVRGMMQQNTFEKLSKNNPFLAPIQHITPTNIGIDAFGGVKGEVGTGLYYKIKAGYKQCENLPMFITHTETGNLGYQHNNAFSLVYDKVNMFNLTAGMEGSIAERFFFDFEAQYNRFTPDIQTQVWNLPETKASLFTDVKIIENLFAGVDAFYVGNRYDLNYSTQTLTVDGYFDLNFHVDYTINKQFMLFAKVNNLLSNNYNQWAYYPVQGIQAYAGLRYLFSLKKK</sequence>
<dbReference type="GO" id="GO:0009279">
    <property type="term" value="C:cell outer membrane"/>
    <property type="evidence" value="ECO:0007669"/>
    <property type="project" value="UniProtKB-SubCell"/>
</dbReference>
<dbReference type="RefSeq" id="WP_042343798.1">
    <property type="nucleotide sequence ID" value="NZ_CDOI01000101.1"/>
</dbReference>
<dbReference type="PANTHER" id="PTHR30069">
    <property type="entry name" value="TONB-DEPENDENT OUTER MEMBRANE RECEPTOR"/>
    <property type="match status" value="1"/>
</dbReference>
<keyword evidence="4" id="KW-0812">Transmembrane</keyword>
<comment type="subcellular location">
    <subcellularLocation>
        <location evidence="1">Cell outer membrane</location>
        <topology evidence="1">Multi-pass membrane protein</topology>
    </subcellularLocation>
</comment>
<evidence type="ECO:0000256" key="3">
    <source>
        <dbReference type="ARBA" id="ARBA00022452"/>
    </source>
</evidence>
<dbReference type="Proteomes" id="UP000045051">
    <property type="component" value="Unassembled WGS sequence"/>
</dbReference>
<dbReference type="EMBL" id="CDOI01000101">
    <property type="protein sequence ID" value="CEN44640.1"/>
    <property type="molecule type" value="Genomic_DNA"/>
</dbReference>
<gene>
    <name evidence="8" type="ORF">CCAND38_190024</name>
</gene>
<dbReference type="Gene3D" id="2.40.170.20">
    <property type="entry name" value="TonB-dependent receptor, beta-barrel domain"/>
    <property type="match status" value="1"/>
</dbReference>
<organism evidence="8 9">
    <name type="scientific">Capnocytophaga canis</name>
    <dbReference type="NCBI Taxonomy" id="1848903"/>
    <lineage>
        <taxon>Bacteria</taxon>
        <taxon>Pseudomonadati</taxon>
        <taxon>Bacteroidota</taxon>
        <taxon>Flavobacteriia</taxon>
        <taxon>Flavobacteriales</taxon>
        <taxon>Flavobacteriaceae</taxon>
        <taxon>Capnocytophaga</taxon>
    </lineage>
</organism>
<dbReference type="GO" id="GO:0044718">
    <property type="term" value="P:siderophore transmembrane transport"/>
    <property type="evidence" value="ECO:0007669"/>
    <property type="project" value="TreeGrafter"/>
</dbReference>
<evidence type="ECO:0000313" key="9">
    <source>
        <dbReference type="Proteomes" id="UP000045051"/>
    </source>
</evidence>
<reference evidence="8 9" key="1">
    <citation type="submission" date="2015-01" db="EMBL/GenBank/DDBJ databases">
        <authorList>
            <person name="Xiang T."/>
            <person name="Song Y."/>
            <person name="Huang L."/>
            <person name="Wang B."/>
            <person name="Wu P."/>
        </authorList>
    </citation>
    <scope>NUCLEOTIDE SEQUENCE [LARGE SCALE GENOMIC DNA]</scope>
    <source>
        <strain evidence="8 9">CcD38</strain>
    </source>
</reference>
<evidence type="ECO:0000256" key="2">
    <source>
        <dbReference type="ARBA" id="ARBA00022448"/>
    </source>
</evidence>
<keyword evidence="3" id="KW-1134">Transmembrane beta strand</keyword>
<proteinExistence type="predicted"/>
<evidence type="ECO:0000256" key="6">
    <source>
        <dbReference type="ARBA" id="ARBA00023136"/>
    </source>
</evidence>
<evidence type="ECO:0000256" key="1">
    <source>
        <dbReference type="ARBA" id="ARBA00004571"/>
    </source>
</evidence>
<keyword evidence="2" id="KW-0813">Transport</keyword>
<dbReference type="GO" id="GO:0015344">
    <property type="term" value="F:siderophore uptake transmembrane transporter activity"/>
    <property type="evidence" value="ECO:0007669"/>
    <property type="project" value="TreeGrafter"/>
</dbReference>
<evidence type="ECO:0000313" key="8">
    <source>
        <dbReference type="EMBL" id="CEN44640.1"/>
    </source>
</evidence>
<protein>
    <recommendedName>
        <fullName evidence="10">TonB-dependent receptor</fullName>
    </recommendedName>
</protein>
<keyword evidence="9" id="KW-1185">Reference proteome</keyword>
<keyword evidence="5" id="KW-0732">Signal</keyword>
<dbReference type="AlphaFoldDB" id="A0A0B7HZ01"/>
<dbReference type="SUPFAM" id="SSF56935">
    <property type="entry name" value="Porins"/>
    <property type="match status" value="1"/>
</dbReference>
<name>A0A0B7HZ01_9FLAO</name>
<evidence type="ECO:0000256" key="4">
    <source>
        <dbReference type="ARBA" id="ARBA00022692"/>
    </source>
</evidence>
<accession>A0A0B7HZ01</accession>
<evidence type="ECO:0000256" key="7">
    <source>
        <dbReference type="ARBA" id="ARBA00023237"/>
    </source>
</evidence>
<dbReference type="InterPro" id="IPR036942">
    <property type="entry name" value="Beta-barrel_TonB_sf"/>
</dbReference>
<keyword evidence="7" id="KW-0998">Cell outer membrane</keyword>
<evidence type="ECO:0000256" key="5">
    <source>
        <dbReference type="ARBA" id="ARBA00022729"/>
    </source>
</evidence>
<dbReference type="PANTHER" id="PTHR30069:SF29">
    <property type="entry name" value="HEMOGLOBIN AND HEMOGLOBIN-HAPTOGLOBIN-BINDING PROTEIN 1-RELATED"/>
    <property type="match status" value="1"/>
</dbReference>
<evidence type="ECO:0008006" key="10">
    <source>
        <dbReference type="Google" id="ProtNLM"/>
    </source>
</evidence>